<dbReference type="InterPro" id="IPR036942">
    <property type="entry name" value="Beta-barrel_TonB_sf"/>
</dbReference>
<evidence type="ECO:0000256" key="1">
    <source>
        <dbReference type="ARBA" id="ARBA00004571"/>
    </source>
</evidence>
<keyword evidence="9 10" id="KW-0998">Cell outer membrane</keyword>
<dbReference type="InterPro" id="IPR012910">
    <property type="entry name" value="Plug_dom"/>
</dbReference>
<keyword evidence="6 11" id="KW-0798">TonB box</keyword>
<evidence type="ECO:0000256" key="5">
    <source>
        <dbReference type="ARBA" id="ARBA00022729"/>
    </source>
</evidence>
<evidence type="ECO:0000256" key="6">
    <source>
        <dbReference type="ARBA" id="ARBA00023077"/>
    </source>
</evidence>
<gene>
    <name evidence="15" type="ORF">H9L05_11895</name>
</gene>
<dbReference type="RefSeq" id="WP_187731182.1">
    <property type="nucleotide sequence ID" value="NZ_BMFN01000001.1"/>
</dbReference>
<evidence type="ECO:0000256" key="2">
    <source>
        <dbReference type="ARBA" id="ARBA00022448"/>
    </source>
</evidence>
<dbReference type="NCBIfam" id="TIGR04056">
    <property type="entry name" value="OMP_RagA_SusC"/>
    <property type="match status" value="1"/>
</dbReference>
<dbReference type="PANTHER" id="PTHR30069:SF29">
    <property type="entry name" value="HEMOGLOBIN AND HEMOGLOBIN-HAPTOGLOBIN-BINDING PROTEIN 1-RELATED"/>
    <property type="match status" value="1"/>
</dbReference>
<dbReference type="KEGG" id="hqi:H9L05_11895"/>
<dbReference type="InterPro" id="IPR008969">
    <property type="entry name" value="CarboxyPept-like_regulatory"/>
</dbReference>
<organism evidence="15 16">
    <name type="scientific">Hymenobacter qilianensis</name>
    <dbReference type="NCBI Taxonomy" id="1385715"/>
    <lineage>
        <taxon>Bacteria</taxon>
        <taxon>Pseudomonadati</taxon>
        <taxon>Bacteroidota</taxon>
        <taxon>Cytophagia</taxon>
        <taxon>Cytophagales</taxon>
        <taxon>Hymenobacteraceae</taxon>
        <taxon>Hymenobacter</taxon>
    </lineage>
</organism>
<dbReference type="Proteomes" id="UP000516093">
    <property type="component" value="Chromosome"/>
</dbReference>
<keyword evidence="5 12" id="KW-0732">Signal</keyword>
<proteinExistence type="inferred from homology"/>
<keyword evidence="3 10" id="KW-1134">Transmembrane beta strand</keyword>
<evidence type="ECO:0000256" key="7">
    <source>
        <dbReference type="ARBA" id="ARBA00023136"/>
    </source>
</evidence>
<dbReference type="InterPro" id="IPR000531">
    <property type="entry name" value="Beta-barrel_TonB"/>
</dbReference>
<keyword evidence="7 10" id="KW-0472">Membrane</keyword>
<evidence type="ECO:0000256" key="12">
    <source>
        <dbReference type="SAM" id="SignalP"/>
    </source>
</evidence>
<keyword evidence="16" id="KW-1185">Reference proteome</keyword>
<sequence>MKKLLFMVILLMTSLLQQAIAQDRTVTGRVTDRSTGEGLPGVTVLVKGTSVGSSTNSEGAFSISVPASATTLTFSSIGYVNVERAIGTESVIDVSLGTDTKQLGEVVVTALGRTEEKRSLGYSVQDVQGEVLTQARESNVVNSLAGRVAGVSINNSNGGSPGSSSRIVIRGNRSITGNNQPLFVVNGLPIDNSNFSPANGSGGVDYGNAASDINPDDIESITVLKGANAAALYGSRASNGVVLITTKSGRKQQGLGVSVNSTTTFDSVLKLPDFQNEYGQGNGGEFEFVDGAGGGVNDGSDESWGPRLDGRLIPQFNSPVDAAGNRIPTPWVANPDNVRDFFRTGRTLNNNVSLSGSSEKANFRLSYTNLDQTGILENTFLKRNTVSVSGGTDITKKFKVSTDITYTQNRGRRPGLGYSGQNVMQQFSWFGRQVDISELKDYERDGEKYNWNYNYHNNPYFTLNENTNDDRRDRINGQLSATYMLTNWLNLTARTGNDLYTEKRQRRIAVGDIENLRGSYAEDEYYVNERNSEILATANKDLNENFNIDFALGANRRDNKVERISGLAPELAVPGVYTLSNSAIATQPSSVNNRLRVNSVYGSAKLGFKNFAFLGVTGRNDWYSTLADANNSLFYPSIDGSLIVTEALGIENSFLSFAKLRASYAEVGNGGQEPYQLVNIYPFNTPFGSNPAITTSNDLLNPDLRPERTESLEAGIELRFLENRIGLELTGYKTNSIDQIFNQLVSSSTGFATALVNAGVIQNKGIEAILNFAPLNPENPFQWNVTANFALNRNEVKELNGDLKTLVLGGQWNANVEARVGEPYGVLFGNGFQRVQEGPYKGQIINDATGRPIIDPTRKVLGNVNPDWTGGISNSFSFKGINLGVLIDTRQGGDVYSVSNTWGNYAGTFANSLRGRENGIIGEGVIANADGTYRPNDVTRAAESYTKRYYSNSVAESSIYDASFVKLREIKVGYQLPKGLISKTPFSTIGLSVVGRNLAILQSNAPNIDPETSFSSGNAQGLEFGQIPSTRSIGFNVNLTL</sequence>
<dbReference type="InterPro" id="IPR023996">
    <property type="entry name" value="TonB-dep_OMP_SusC/RagA"/>
</dbReference>
<dbReference type="GO" id="GO:0009279">
    <property type="term" value="C:cell outer membrane"/>
    <property type="evidence" value="ECO:0007669"/>
    <property type="project" value="UniProtKB-SubCell"/>
</dbReference>
<dbReference type="NCBIfam" id="TIGR04057">
    <property type="entry name" value="SusC_RagA_signa"/>
    <property type="match status" value="1"/>
</dbReference>
<evidence type="ECO:0000256" key="8">
    <source>
        <dbReference type="ARBA" id="ARBA00023170"/>
    </source>
</evidence>
<evidence type="ECO:0000256" key="3">
    <source>
        <dbReference type="ARBA" id="ARBA00022452"/>
    </source>
</evidence>
<evidence type="ECO:0000256" key="10">
    <source>
        <dbReference type="PROSITE-ProRule" id="PRU01360"/>
    </source>
</evidence>
<evidence type="ECO:0000259" key="13">
    <source>
        <dbReference type="Pfam" id="PF00593"/>
    </source>
</evidence>
<dbReference type="Pfam" id="PF00593">
    <property type="entry name" value="TonB_dep_Rec_b-barrel"/>
    <property type="match status" value="1"/>
</dbReference>
<dbReference type="SUPFAM" id="SSF49464">
    <property type="entry name" value="Carboxypeptidase regulatory domain-like"/>
    <property type="match status" value="1"/>
</dbReference>
<protein>
    <submittedName>
        <fullName evidence="15">SusC/RagA family TonB-linked outer membrane protein</fullName>
    </submittedName>
</protein>
<dbReference type="InterPro" id="IPR023997">
    <property type="entry name" value="TonB-dep_OMP_SusC/RagA_CS"/>
</dbReference>
<dbReference type="GO" id="GO:0015344">
    <property type="term" value="F:siderophore uptake transmembrane transporter activity"/>
    <property type="evidence" value="ECO:0007669"/>
    <property type="project" value="TreeGrafter"/>
</dbReference>
<dbReference type="Gene3D" id="2.60.40.1120">
    <property type="entry name" value="Carboxypeptidase-like, regulatory domain"/>
    <property type="match status" value="1"/>
</dbReference>
<dbReference type="Pfam" id="PF07715">
    <property type="entry name" value="Plug"/>
    <property type="match status" value="1"/>
</dbReference>
<dbReference type="Pfam" id="PF13715">
    <property type="entry name" value="CarbopepD_reg_2"/>
    <property type="match status" value="1"/>
</dbReference>
<name>A0A7H0GRF6_9BACT</name>
<comment type="subcellular location">
    <subcellularLocation>
        <location evidence="1 10">Cell outer membrane</location>
        <topology evidence="1 10">Multi-pass membrane protein</topology>
    </subcellularLocation>
</comment>
<feature type="chain" id="PRO_5028885059" evidence="12">
    <location>
        <begin position="22"/>
        <end position="1041"/>
    </location>
</feature>
<dbReference type="InterPro" id="IPR037066">
    <property type="entry name" value="Plug_dom_sf"/>
</dbReference>
<dbReference type="PANTHER" id="PTHR30069">
    <property type="entry name" value="TONB-DEPENDENT OUTER MEMBRANE RECEPTOR"/>
    <property type="match status" value="1"/>
</dbReference>
<evidence type="ECO:0000256" key="11">
    <source>
        <dbReference type="RuleBase" id="RU003357"/>
    </source>
</evidence>
<dbReference type="SUPFAM" id="SSF56935">
    <property type="entry name" value="Porins"/>
    <property type="match status" value="1"/>
</dbReference>
<dbReference type="InterPro" id="IPR039426">
    <property type="entry name" value="TonB-dep_rcpt-like"/>
</dbReference>
<dbReference type="GO" id="GO:0044718">
    <property type="term" value="P:siderophore transmembrane transport"/>
    <property type="evidence" value="ECO:0007669"/>
    <property type="project" value="TreeGrafter"/>
</dbReference>
<accession>A0A7H0GRF6</accession>
<comment type="similarity">
    <text evidence="10 11">Belongs to the TonB-dependent receptor family.</text>
</comment>
<reference evidence="15 16" key="1">
    <citation type="submission" date="2020-08" db="EMBL/GenBank/DDBJ databases">
        <title>Genome sequence of Hymenobacter qilianensis JCM 19763T.</title>
        <authorList>
            <person name="Hyun D.-W."/>
            <person name="Bae J.-W."/>
        </authorList>
    </citation>
    <scope>NUCLEOTIDE SEQUENCE [LARGE SCALE GENOMIC DNA]</scope>
    <source>
        <strain evidence="15 16">JCM 19763</strain>
    </source>
</reference>
<evidence type="ECO:0000313" key="16">
    <source>
        <dbReference type="Proteomes" id="UP000516093"/>
    </source>
</evidence>
<dbReference type="Gene3D" id="2.170.130.10">
    <property type="entry name" value="TonB-dependent receptor, plug domain"/>
    <property type="match status" value="1"/>
</dbReference>
<evidence type="ECO:0000313" key="15">
    <source>
        <dbReference type="EMBL" id="QNP50872.1"/>
    </source>
</evidence>
<feature type="domain" description="TonB-dependent receptor plug" evidence="14">
    <location>
        <begin position="117"/>
        <end position="241"/>
    </location>
</feature>
<feature type="domain" description="TonB-dependent receptor-like beta-barrel" evidence="13">
    <location>
        <begin position="433"/>
        <end position="916"/>
    </location>
</feature>
<keyword evidence="8" id="KW-0675">Receptor</keyword>
<evidence type="ECO:0000256" key="4">
    <source>
        <dbReference type="ARBA" id="ARBA00022692"/>
    </source>
</evidence>
<evidence type="ECO:0000256" key="9">
    <source>
        <dbReference type="ARBA" id="ARBA00023237"/>
    </source>
</evidence>
<dbReference type="EMBL" id="CP060784">
    <property type="protein sequence ID" value="QNP50872.1"/>
    <property type="molecule type" value="Genomic_DNA"/>
</dbReference>
<dbReference type="PROSITE" id="PS52016">
    <property type="entry name" value="TONB_DEPENDENT_REC_3"/>
    <property type="match status" value="1"/>
</dbReference>
<dbReference type="Gene3D" id="2.40.170.20">
    <property type="entry name" value="TonB-dependent receptor, beta-barrel domain"/>
    <property type="match status" value="1"/>
</dbReference>
<dbReference type="AlphaFoldDB" id="A0A7H0GRF6"/>
<keyword evidence="2 10" id="KW-0813">Transport</keyword>
<evidence type="ECO:0000259" key="14">
    <source>
        <dbReference type="Pfam" id="PF07715"/>
    </source>
</evidence>
<keyword evidence="4 10" id="KW-0812">Transmembrane</keyword>
<feature type="signal peptide" evidence="12">
    <location>
        <begin position="1"/>
        <end position="21"/>
    </location>
</feature>